<dbReference type="EMBL" id="WTYQ01000002">
    <property type="protein sequence ID" value="MXP25461.1"/>
    <property type="molecule type" value="Genomic_DNA"/>
</dbReference>
<dbReference type="RefSeq" id="WP_160738691.1">
    <property type="nucleotide sequence ID" value="NZ_WTYQ01000002.1"/>
</dbReference>
<gene>
    <name evidence="1" type="ORF">GRI39_05320</name>
</gene>
<reference evidence="1 2" key="1">
    <citation type="submission" date="2019-12" db="EMBL/GenBank/DDBJ databases">
        <title>Genomic-based taxomic classification of the family Erythrobacteraceae.</title>
        <authorList>
            <person name="Xu L."/>
        </authorList>
    </citation>
    <scope>NUCLEOTIDE SEQUENCE [LARGE SCALE GENOMIC DNA]</scope>
    <source>
        <strain evidence="1 2">DSM 18604</strain>
    </source>
</reference>
<sequence>MLLKQTDESRKRAFLVDVAAQSSYLAHTMLRQLLTLLAIFTGLAVTGEHAHARVTGVENVRLASISEACEICTVRQASLAAQMARGPEKLRDSVDNCHHRAGVIYWPTIMLKVDRAHE</sequence>
<accession>A0A845A8X4</accession>
<evidence type="ECO:0000313" key="2">
    <source>
        <dbReference type="Proteomes" id="UP000460561"/>
    </source>
</evidence>
<proteinExistence type="predicted"/>
<dbReference type="AlphaFoldDB" id="A0A845A8X4"/>
<name>A0A845A8X4_9SPHN</name>
<evidence type="ECO:0000313" key="1">
    <source>
        <dbReference type="EMBL" id="MXP25461.1"/>
    </source>
</evidence>
<organism evidence="1 2">
    <name type="scientific">Altericroceibacterium indicum</name>
    <dbReference type="NCBI Taxonomy" id="374177"/>
    <lineage>
        <taxon>Bacteria</taxon>
        <taxon>Pseudomonadati</taxon>
        <taxon>Pseudomonadota</taxon>
        <taxon>Alphaproteobacteria</taxon>
        <taxon>Sphingomonadales</taxon>
        <taxon>Erythrobacteraceae</taxon>
        <taxon>Altericroceibacterium</taxon>
    </lineage>
</organism>
<keyword evidence="2" id="KW-1185">Reference proteome</keyword>
<comment type="caution">
    <text evidence="1">The sequence shown here is derived from an EMBL/GenBank/DDBJ whole genome shotgun (WGS) entry which is preliminary data.</text>
</comment>
<dbReference type="OrthoDB" id="7510657at2"/>
<dbReference type="Proteomes" id="UP000460561">
    <property type="component" value="Unassembled WGS sequence"/>
</dbReference>
<protein>
    <submittedName>
        <fullName evidence="1">Uncharacterized protein</fullName>
    </submittedName>
</protein>